<sequence>MGRINSFKKELIYYFFICFFGILYLSYEEPKESIFLIISFYSIFKIVNREEYKIKKAEVTRHLILKLGVLIFGYIIAIIFLFSKSYKINLNTTNNSAVKEEKAVLLVYQGENEKYNMKSELANIKLNKSMLEKIKPL</sequence>
<dbReference type="Proteomes" id="UP000006094">
    <property type="component" value="Chromosome"/>
</dbReference>
<keyword evidence="1" id="KW-0812">Transmembrane</keyword>
<reference evidence="2 3" key="1">
    <citation type="journal article" date="2012" name="PLoS ONE">
        <title>The purine-utilizing bacterium Clostridium acidurici 9a: a genome-guided metabolic reconsideration.</title>
        <authorList>
            <person name="Hartwich K."/>
            <person name="Poehlein A."/>
            <person name="Daniel R."/>
        </authorList>
    </citation>
    <scope>NUCLEOTIDE SEQUENCE [LARGE SCALE GENOMIC DNA]</scope>
    <source>
        <strain evidence="3">ATCC 7906 / DSM 604 / BCRC 14475 / CIP 104303 / KCTC 5404 / NCIMB 10678 / 9a</strain>
    </source>
</reference>
<dbReference type="HOGENOM" id="CLU_1861669_0_0_9"/>
<protein>
    <submittedName>
        <fullName evidence="2">Uncharacterized protein</fullName>
    </submittedName>
</protein>
<keyword evidence="3" id="KW-1185">Reference proteome</keyword>
<dbReference type="STRING" id="1128398.Curi_c12900"/>
<evidence type="ECO:0000313" key="2">
    <source>
        <dbReference type="EMBL" id="AFS78301.1"/>
    </source>
</evidence>
<evidence type="ECO:0000256" key="1">
    <source>
        <dbReference type="SAM" id="Phobius"/>
    </source>
</evidence>
<proteinExistence type="predicted"/>
<dbReference type="EMBL" id="CP003326">
    <property type="protein sequence ID" value="AFS78301.1"/>
    <property type="molecule type" value="Genomic_DNA"/>
</dbReference>
<dbReference type="AlphaFoldDB" id="K0B0Y0"/>
<name>K0B0Y0_GOTA9</name>
<keyword evidence="1" id="KW-0472">Membrane</keyword>
<keyword evidence="1" id="KW-1133">Transmembrane helix</keyword>
<gene>
    <name evidence="2" type="ordered locus">Curi_c12900</name>
</gene>
<feature type="transmembrane region" description="Helical" evidence="1">
    <location>
        <begin position="12"/>
        <end position="27"/>
    </location>
</feature>
<accession>K0B0Y0</accession>
<organism evidence="2 3">
    <name type="scientific">Gottschalkia acidurici (strain ATCC 7906 / DSM 604 / BCRC 14475 / CIP 104303 / KCTC 5404 / NCIMB 10678 / 9a)</name>
    <name type="common">Clostridium acidurici</name>
    <dbReference type="NCBI Taxonomy" id="1128398"/>
    <lineage>
        <taxon>Bacteria</taxon>
        <taxon>Bacillati</taxon>
        <taxon>Bacillota</taxon>
        <taxon>Tissierellia</taxon>
        <taxon>Tissierellales</taxon>
        <taxon>Gottschalkiaceae</taxon>
        <taxon>Gottschalkia</taxon>
    </lineage>
</organism>
<feature type="transmembrane region" description="Helical" evidence="1">
    <location>
        <begin position="63"/>
        <end position="82"/>
    </location>
</feature>
<evidence type="ECO:0000313" key="3">
    <source>
        <dbReference type="Proteomes" id="UP000006094"/>
    </source>
</evidence>
<dbReference type="KEGG" id="cad:Curi_c12900"/>